<dbReference type="InterPro" id="IPR012347">
    <property type="entry name" value="Ferritin-like"/>
</dbReference>
<dbReference type="Proteomes" id="UP000639006">
    <property type="component" value="Unassembled WGS sequence"/>
</dbReference>
<dbReference type="InterPro" id="IPR009078">
    <property type="entry name" value="Ferritin-like_SF"/>
</dbReference>
<dbReference type="AlphaFoldDB" id="A0A811T5S9"/>
<evidence type="ECO:0008006" key="3">
    <source>
        <dbReference type="Google" id="ProtNLM"/>
    </source>
</evidence>
<dbReference type="EMBL" id="CAJHIQ010000001">
    <property type="protein sequence ID" value="CAD6490859.1"/>
    <property type="molecule type" value="Genomic_DNA"/>
</dbReference>
<proteinExistence type="predicted"/>
<protein>
    <recommendedName>
        <fullName evidence="3">Ferritin-like diiron domain-containing protein</fullName>
    </recommendedName>
</protein>
<accession>A0A811T5S9</accession>
<name>A0A811T5S9_9EURY</name>
<reference evidence="1" key="1">
    <citation type="submission" date="2020-10" db="EMBL/GenBank/DDBJ databases">
        <authorList>
            <person name="Hahn C.J."/>
            <person name="Laso-Perez R."/>
            <person name="Vulcano F."/>
            <person name="Vaziourakis K.-M."/>
            <person name="Stokke R."/>
            <person name="Steen I.H."/>
            <person name="Teske A."/>
            <person name="Boetius A."/>
            <person name="Liebeke M."/>
            <person name="Amann R."/>
            <person name="Knittel K."/>
        </authorList>
    </citation>
    <scope>NUCLEOTIDE SEQUENCE</scope>
    <source>
        <strain evidence="1">Gfbio:e3339647-f889-4370-9287-4fb5cb688e4c:AG392M11_GoMArc1</strain>
    </source>
</reference>
<gene>
    <name evidence="1" type="ORF">DIAAKJNI_00030</name>
</gene>
<dbReference type="Gene3D" id="1.20.1260.10">
    <property type="match status" value="1"/>
</dbReference>
<evidence type="ECO:0000313" key="2">
    <source>
        <dbReference type="Proteomes" id="UP000639006"/>
    </source>
</evidence>
<comment type="caution">
    <text evidence="1">The sequence shown here is derived from an EMBL/GenBank/DDBJ whole genome shotgun (WGS) entry which is preliminary data.</text>
</comment>
<organism evidence="1 2">
    <name type="scientific">Candidatus Argoarchaeum ethanivorans</name>
    <dbReference type="NCBI Taxonomy" id="2608793"/>
    <lineage>
        <taxon>Archaea</taxon>
        <taxon>Methanobacteriati</taxon>
        <taxon>Methanobacteriota</taxon>
        <taxon>Stenosarchaea group</taxon>
        <taxon>Methanomicrobia</taxon>
        <taxon>Methanosarcinales</taxon>
        <taxon>Methanosarcinales incertae sedis</taxon>
        <taxon>GOM Arc I cluster</taxon>
        <taxon>Candidatus Argoarchaeum</taxon>
    </lineage>
</organism>
<evidence type="ECO:0000313" key="1">
    <source>
        <dbReference type="EMBL" id="CAD6490859.1"/>
    </source>
</evidence>
<dbReference type="SUPFAM" id="SSF47240">
    <property type="entry name" value="Ferritin-like"/>
    <property type="match status" value="1"/>
</dbReference>
<sequence length="43" mass="5060">MNDLEALEIGLENEYAAYNFYMRVADKVDDNKTRNLLHELVVE</sequence>